<dbReference type="GO" id="GO:0047617">
    <property type="term" value="F:fatty acyl-CoA hydrolase activity"/>
    <property type="evidence" value="ECO:0007669"/>
    <property type="project" value="TreeGrafter"/>
</dbReference>
<comment type="caution">
    <text evidence="2">The sequence shown here is derived from an EMBL/GenBank/DDBJ whole genome shotgun (WGS) entry which is preliminary data.</text>
</comment>
<dbReference type="RefSeq" id="WP_341776772.1">
    <property type="nucleotide sequence ID" value="NZ_SOAX01000001.1"/>
</dbReference>
<dbReference type="InterPro" id="IPR050563">
    <property type="entry name" value="4-hydroxybenzoyl-CoA_TE"/>
</dbReference>
<dbReference type="Gene3D" id="3.10.129.10">
    <property type="entry name" value="Hotdog Thioesterase"/>
    <property type="match status" value="1"/>
</dbReference>
<sequence>MTDWQWQMPDPFTMDIHVSAESVDRLGHANNVIYLQWMEEISWQHIDSVGLTWTLQEDLGKAMAIVHTEIDYKAAAFAGDELVLGTWLVEFDGRLHSRRRFQLVRPRDGRTLIEAESRHVCIDTATHRPSRIPEPMADLLKRASHDQ</sequence>
<dbReference type="SUPFAM" id="SSF54637">
    <property type="entry name" value="Thioesterase/thiol ester dehydrase-isomerase"/>
    <property type="match status" value="1"/>
</dbReference>
<reference evidence="2 3" key="1">
    <citation type="submission" date="2019-03" db="EMBL/GenBank/DDBJ databases">
        <title>Genomic Encyclopedia of Type Strains, Phase IV (KMG-IV): sequencing the most valuable type-strain genomes for metagenomic binning, comparative biology and taxonomic classification.</title>
        <authorList>
            <person name="Goeker M."/>
        </authorList>
    </citation>
    <scope>NUCLEOTIDE SEQUENCE [LARGE SCALE GENOMIC DNA]</scope>
    <source>
        <strain evidence="2 3">DSM 15505</strain>
    </source>
</reference>
<accession>A0A4R7K0K9</accession>
<dbReference type="PANTHER" id="PTHR31793:SF37">
    <property type="entry name" value="ACYL-COA THIOESTER HYDROLASE YBGC"/>
    <property type="match status" value="1"/>
</dbReference>
<evidence type="ECO:0000313" key="2">
    <source>
        <dbReference type="EMBL" id="TDT44362.1"/>
    </source>
</evidence>
<evidence type="ECO:0000256" key="1">
    <source>
        <dbReference type="ARBA" id="ARBA00022801"/>
    </source>
</evidence>
<name>A0A4R7K0K9_9GAMM</name>
<dbReference type="CDD" id="cd00586">
    <property type="entry name" value="4HBT"/>
    <property type="match status" value="1"/>
</dbReference>
<organism evidence="2 3">
    <name type="scientific">Halospina denitrificans</name>
    <dbReference type="NCBI Taxonomy" id="332522"/>
    <lineage>
        <taxon>Bacteria</taxon>
        <taxon>Pseudomonadati</taxon>
        <taxon>Pseudomonadota</taxon>
        <taxon>Gammaproteobacteria</taxon>
        <taxon>Halospina</taxon>
    </lineage>
</organism>
<dbReference type="InterPro" id="IPR029069">
    <property type="entry name" value="HotDog_dom_sf"/>
</dbReference>
<keyword evidence="1 2" id="KW-0378">Hydrolase</keyword>
<protein>
    <submittedName>
        <fullName evidence="2">Acyl-CoA thioester hydrolase</fullName>
    </submittedName>
</protein>
<evidence type="ECO:0000313" key="3">
    <source>
        <dbReference type="Proteomes" id="UP000295830"/>
    </source>
</evidence>
<dbReference type="PANTHER" id="PTHR31793">
    <property type="entry name" value="4-HYDROXYBENZOYL-COA THIOESTERASE FAMILY MEMBER"/>
    <property type="match status" value="1"/>
</dbReference>
<dbReference type="EMBL" id="SOAX01000001">
    <property type="protein sequence ID" value="TDT44362.1"/>
    <property type="molecule type" value="Genomic_DNA"/>
</dbReference>
<dbReference type="Pfam" id="PF13279">
    <property type="entry name" value="4HBT_2"/>
    <property type="match status" value="1"/>
</dbReference>
<gene>
    <name evidence="2" type="ORF">DES49_0464</name>
</gene>
<dbReference type="AlphaFoldDB" id="A0A4R7K0K9"/>
<proteinExistence type="predicted"/>
<keyword evidence="3" id="KW-1185">Reference proteome</keyword>
<dbReference type="Proteomes" id="UP000295830">
    <property type="component" value="Unassembled WGS sequence"/>
</dbReference>